<sequence>MSRDTHPGVQCPHCHSHLALVPVPGNTAAAAVPATEPAAGPTPPSAAQPAQAPVQAPVPPVTAKEEWQPPPVGEVLAAYAGRVKDSATAMRGAARVRDSLNRARTAAAQRRAAQRTARRTPKSA</sequence>
<dbReference type="RefSeq" id="WP_208270100.1">
    <property type="nucleotide sequence ID" value="NZ_BAAAGM010000051.1"/>
</dbReference>
<evidence type="ECO:0000313" key="3">
    <source>
        <dbReference type="Proteomes" id="UP000666915"/>
    </source>
</evidence>
<feature type="region of interest" description="Disordered" evidence="1">
    <location>
        <begin position="88"/>
        <end position="124"/>
    </location>
</feature>
<name>A0ABS3R683_9ACTN</name>
<evidence type="ECO:0000313" key="2">
    <source>
        <dbReference type="EMBL" id="MBO2441754.1"/>
    </source>
</evidence>
<feature type="region of interest" description="Disordered" evidence="1">
    <location>
        <begin position="31"/>
        <end position="69"/>
    </location>
</feature>
<comment type="caution">
    <text evidence="2">The sequence shown here is derived from an EMBL/GenBank/DDBJ whole genome shotgun (WGS) entry which is preliminary data.</text>
</comment>
<proteinExistence type="predicted"/>
<accession>A0ABS3R683</accession>
<reference evidence="2 3" key="1">
    <citation type="submission" date="2021-03" db="EMBL/GenBank/DDBJ databases">
        <authorList>
            <person name="Kanchanasin P."/>
            <person name="Saeng-In P."/>
            <person name="Phongsopitanun W."/>
            <person name="Yuki M."/>
            <person name="Kudo T."/>
            <person name="Ohkuma M."/>
            <person name="Tanasupawat S."/>
        </authorList>
    </citation>
    <scope>NUCLEOTIDE SEQUENCE [LARGE SCALE GENOMIC DNA]</scope>
    <source>
        <strain evidence="2 3">L46</strain>
    </source>
</reference>
<dbReference type="Proteomes" id="UP000666915">
    <property type="component" value="Unassembled WGS sequence"/>
</dbReference>
<dbReference type="EMBL" id="JAGEOK010000021">
    <property type="protein sequence ID" value="MBO2441754.1"/>
    <property type="molecule type" value="Genomic_DNA"/>
</dbReference>
<feature type="compositionally biased region" description="Basic residues" evidence="1">
    <location>
        <begin position="112"/>
        <end position="124"/>
    </location>
</feature>
<gene>
    <name evidence="2" type="ORF">J4557_29945</name>
</gene>
<keyword evidence="3" id="KW-1185">Reference proteome</keyword>
<evidence type="ECO:0000256" key="1">
    <source>
        <dbReference type="SAM" id="MobiDB-lite"/>
    </source>
</evidence>
<organism evidence="2 3">
    <name type="scientific">Actinomadura nitritigenes</name>
    <dbReference type="NCBI Taxonomy" id="134602"/>
    <lineage>
        <taxon>Bacteria</taxon>
        <taxon>Bacillati</taxon>
        <taxon>Actinomycetota</taxon>
        <taxon>Actinomycetes</taxon>
        <taxon>Streptosporangiales</taxon>
        <taxon>Thermomonosporaceae</taxon>
        <taxon>Actinomadura</taxon>
    </lineage>
</organism>
<feature type="compositionally biased region" description="Low complexity" evidence="1">
    <location>
        <begin position="102"/>
        <end position="111"/>
    </location>
</feature>
<protein>
    <submittedName>
        <fullName evidence="2">Uncharacterized protein</fullName>
    </submittedName>
</protein>